<feature type="region of interest" description="Disordered" evidence="1">
    <location>
        <begin position="922"/>
        <end position="944"/>
    </location>
</feature>
<feature type="compositionally biased region" description="Basic and acidic residues" evidence="1">
    <location>
        <begin position="256"/>
        <end position="269"/>
    </location>
</feature>
<reference evidence="4 5" key="1">
    <citation type="submission" date="2024-04" db="EMBL/GenBank/DDBJ databases">
        <title>The reference genome of an endangered Asteraceae, Deinandra increscens subsp. villosa, native to the Central Coast of California.</title>
        <authorList>
            <person name="Guilliams M."/>
            <person name="Hasenstab-Lehman K."/>
            <person name="Meyer R."/>
            <person name="Mcevoy S."/>
        </authorList>
    </citation>
    <scope>NUCLEOTIDE SEQUENCE [LARGE SCALE GENOMIC DNA]</scope>
    <source>
        <tissue evidence="4">Leaf</tissue>
    </source>
</reference>
<dbReference type="InterPro" id="IPR058594">
    <property type="entry name" value="PB1-like_dom_pln"/>
</dbReference>
<organism evidence="4 5">
    <name type="scientific">Deinandra increscens subsp. villosa</name>
    <dbReference type="NCBI Taxonomy" id="3103831"/>
    <lineage>
        <taxon>Eukaryota</taxon>
        <taxon>Viridiplantae</taxon>
        <taxon>Streptophyta</taxon>
        <taxon>Embryophyta</taxon>
        <taxon>Tracheophyta</taxon>
        <taxon>Spermatophyta</taxon>
        <taxon>Magnoliopsida</taxon>
        <taxon>eudicotyledons</taxon>
        <taxon>Gunneridae</taxon>
        <taxon>Pentapetalae</taxon>
        <taxon>asterids</taxon>
        <taxon>campanulids</taxon>
        <taxon>Asterales</taxon>
        <taxon>Asteraceae</taxon>
        <taxon>Asteroideae</taxon>
        <taxon>Heliantheae alliance</taxon>
        <taxon>Madieae</taxon>
        <taxon>Madiinae</taxon>
        <taxon>Deinandra</taxon>
    </lineage>
</organism>
<keyword evidence="5" id="KW-1185">Reference proteome</keyword>
<evidence type="ECO:0000313" key="5">
    <source>
        <dbReference type="Proteomes" id="UP001408789"/>
    </source>
</evidence>
<dbReference type="Pfam" id="PF26130">
    <property type="entry name" value="PB1-like"/>
    <property type="match status" value="1"/>
</dbReference>
<evidence type="ECO:0000259" key="3">
    <source>
        <dbReference type="Pfam" id="PF26130"/>
    </source>
</evidence>
<feature type="compositionally biased region" description="Polar residues" evidence="1">
    <location>
        <begin position="931"/>
        <end position="944"/>
    </location>
</feature>
<dbReference type="Proteomes" id="UP001408789">
    <property type="component" value="Unassembled WGS sequence"/>
</dbReference>
<feature type="compositionally biased region" description="Acidic residues" evidence="1">
    <location>
        <begin position="307"/>
        <end position="316"/>
    </location>
</feature>
<dbReference type="AlphaFoldDB" id="A0AAP0CBZ6"/>
<evidence type="ECO:0000256" key="1">
    <source>
        <dbReference type="SAM" id="MobiDB-lite"/>
    </source>
</evidence>
<evidence type="ECO:0008006" key="6">
    <source>
        <dbReference type="Google" id="ProtNLM"/>
    </source>
</evidence>
<feature type="region of interest" description="Disordered" evidence="1">
    <location>
        <begin position="456"/>
        <end position="504"/>
    </location>
</feature>
<feature type="domain" description="MULE transposase" evidence="2">
    <location>
        <begin position="603"/>
        <end position="698"/>
    </location>
</feature>
<feature type="region of interest" description="Disordered" evidence="1">
    <location>
        <begin position="256"/>
        <end position="330"/>
    </location>
</feature>
<gene>
    <name evidence="4" type="ORF">SSX86_024679</name>
</gene>
<feature type="compositionally biased region" description="Basic and acidic residues" evidence="1">
    <location>
        <begin position="277"/>
        <end position="298"/>
    </location>
</feature>
<evidence type="ECO:0000259" key="2">
    <source>
        <dbReference type="Pfam" id="PF10551"/>
    </source>
</evidence>
<dbReference type="PANTHER" id="PTHR31973:SF190">
    <property type="entry name" value="MULE TRANSPOSASE DOMAIN-CONTAINING PROTEIN"/>
    <property type="match status" value="1"/>
</dbReference>
<feature type="region of interest" description="Disordered" evidence="1">
    <location>
        <begin position="366"/>
        <end position="390"/>
    </location>
</feature>
<protein>
    <recommendedName>
        <fullName evidence="6">MULE transposase domain-containing protein</fullName>
    </recommendedName>
</protein>
<evidence type="ECO:0000313" key="4">
    <source>
        <dbReference type="EMBL" id="KAK9053605.1"/>
    </source>
</evidence>
<comment type="caution">
    <text evidence="4">The sequence shown here is derived from an EMBL/GenBank/DDBJ whole genome shotgun (WGS) entry which is preliminary data.</text>
</comment>
<dbReference type="Pfam" id="PF10551">
    <property type="entry name" value="MULE"/>
    <property type="match status" value="1"/>
</dbReference>
<proteinExistence type="predicted"/>
<sequence length="944" mass="106785">MGDDTMFIRKNAEQEEVEKLYGTKSFPFTPLLLFDEIDCDEIESDDFFPYNAVGFPNLFSIKLQHGGTFTHFPPRRYKKGKIDFIDTIDIDLFSIHELDDVMLRLGCTKKGKAIFYHYLEPGKDLDSGLHALANDSDVVALCKLVPENKLIHIYTEHGSTHKFSTSSSVRVEEIDDDAAVTVNVSSRTKQIPRRLALEFPDQDDVVVNASFHHQFLELGSQDELDLGNVEKQHEVDLGNVEKQHEVDLGNVEKQHEADVGVEPSDHNEVEAPNNEHVGVEPSDHNEVEVESFDNEHVGEGSSNYEDAISDEGSGEYEDIRQGSGDDEDSEFIADEGNIMEEEEVDMRDYEMNVDLDVDDNLRDEEPVLDDVLDNDIFGSGDDSDDNENSIRKQSLKRLKRTNEKEGNFYHGKMFGSKQEAKNMILAHAVESRRVIKFKKDDKDRVRAECRGLLPNFNAGGEGAHSQNPIKESNRENGKVKGPAVKQNKSKGKVKGPAMKENKSKDTIENNKKVSKLKDVETWMVKTYVPHHKCNPTRDVPACTSAYLSQQMLEQIEENPGVPVKAVQEQYQRQLDIKISKMKAYRAKAKAKEMGFKAIGRDLLGLDGAFMKGPFPGQILSAVGIDNNNGIYPVAIAIVEAETLSSWTWFLELLGDDLEIGRNSNFTFVSDRQKGILPAIANLFPCSEHRYCLRHIHENMKEINEDAANWLLQIPPQHWSRAHFSGRAMSDVLLNNMCEVYNGKIVEGRDKPIISALEYIREYLMRRIVTVLKLIEKHEGLQTPFATKHLKKVEKEANRYLVSWNGGEKYQVSGRSGNQCVVDLEQKDKGLHGDKAAAPLESWFHPIYWMESWRKVYNFKLNPINGRAMWVKVDVPTTLTPPTHHKQVGRLRKARKRSAFELEDMTAGGKLSRKNTTVTCGKCKNKGHNSRTCKGQPQQVMPTAG</sequence>
<name>A0AAP0CBZ6_9ASTR</name>
<dbReference type="InterPro" id="IPR018289">
    <property type="entry name" value="MULE_transposase_dom"/>
</dbReference>
<accession>A0AAP0CBZ6</accession>
<dbReference type="PANTHER" id="PTHR31973">
    <property type="entry name" value="POLYPROTEIN, PUTATIVE-RELATED"/>
    <property type="match status" value="1"/>
</dbReference>
<feature type="domain" description="PB1-like" evidence="3">
    <location>
        <begin position="59"/>
        <end position="157"/>
    </location>
</feature>
<dbReference type="EMBL" id="JBCNJP010000025">
    <property type="protein sequence ID" value="KAK9053605.1"/>
    <property type="molecule type" value="Genomic_DNA"/>
</dbReference>